<evidence type="ECO:0000313" key="5">
    <source>
        <dbReference type="Ensembl" id="ENSMMOP00000028855.1"/>
    </source>
</evidence>
<dbReference type="InterPro" id="IPR003175">
    <property type="entry name" value="CDI_dom"/>
</dbReference>
<accession>A0A3Q3XI77</accession>
<sequence>MTSHKRILGNLGNGPARRNLFGPVDREQLQKEYQAALRRDLEEASHRWGFDFILDKPLESGDFQWERVPGTKVQPLYRSCMLDVDQPERPAEAAVKPKKRRLESPESEKENVPCSPERCPLKLEDWQKTPEKRQSTGLKRKQTNITDFYQAKRRVVWMPHKSGE</sequence>
<dbReference type="GO" id="GO:2000045">
    <property type="term" value="P:regulation of G1/S transition of mitotic cell cycle"/>
    <property type="evidence" value="ECO:0007669"/>
    <property type="project" value="TreeGrafter"/>
</dbReference>
<feature type="domain" description="Cyclin-dependent kinase inhibitor" evidence="4">
    <location>
        <begin position="19"/>
        <end position="68"/>
    </location>
</feature>
<dbReference type="STRING" id="94237.ENSMMOP00000028855"/>
<dbReference type="GO" id="GO:0072331">
    <property type="term" value="P:signal transduction by p53 class mediator"/>
    <property type="evidence" value="ECO:0007669"/>
    <property type="project" value="InterPro"/>
</dbReference>
<evidence type="ECO:0000256" key="3">
    <source>
        <dbReference type="SAM" id="MobiDB-lite"/>
    </source>
</evidence>
<evidence type="ECO:0000256" key="1">
    <source>
        <dbReference type="ARBA" id="ARBA00006726"/>
    </source>
</evidence>
<dbReference type="Pfam" id="PF02234">
    <property type="entry name" value="CDI"/>
    <property type="match status" value="1"/>
</dbReference>
<keyword evidence="6" id="KW-1185">Reference proteome</keyword>
<feature type="compositionally biased region" description="Basic and acidic residues" evidence="3">
    <location>
        <begin position="102"/>
        <end position="111"/>
    </location>
</feature>
<dbReference type="GO" id="GO:0005634">
    <property type="term" value="C:nucleus"/>
    <property type="evidence" value="ECO:0007669"/>
    <property type="project" value="InterPro"/>
</dbReference>
<keyword evidence="2" id="KW-0649">Protein kinase inhibitor</keyword>
<dbReference type="Ensembl" id="ENSMMOT00000029342.1">
    <property type="protein sequence ID" value="ENSMMOP00000028855.1"/>
    <property type="gene ID" value="ENSMMOG00000021773.1"/>
</dbReference>
<dbReference type="Gene3D" id="4.10.365.10">
    <property type="entry name" value="p27"/>
    <property type="match status" value="1"/>
</dbReference>
<name>A0A3Q3XI77_MOLML</name>
<dbReference type="PANTHER" id="PTHR46778:SF1">
    <property type="entry name" value="CYCLIN-DEPENDENT KINASE INHIBITOR 1"/>
    <property type="match status" value="1"/>
</dbReference>
<dbReference type="InterPro" id="IPR044898">
    <property type="entry name" value="CDI_dom_sf"/>
</dbReference>
<reference evidence="5" key="1">
    <citation type="submission" date="2025-08" db="UniProtKB">
        <authorList>
            <consortium name="Ensembl"/>
        </authorList>
    </citation>
    <scope>IDENTIFICATION</scope>
</reference>
<dbReference type="OMA" id="NFAWERV"/>
<feature type="region of interest" description="Disordered" evidence="3">
    <location>
        <begin position="88"/>
        <end position="144"/>
    </location>
</feature>
<evidence type="ECO:0000256" key="2">
    <source>
        <dbReference type="ARBA" id="ARBA00023013"/>
    </source>
</evidence>
<dbReference type="PANTHER" id="PTHR46778">
    <property type="entry name" value="CYCLIN-DEPENDENT KINASE INHIBITOR 1-RELATED"/>
    <property type="match status" value="1"/>
</dbReference>
<dbReference type="Proteomes" id="UP000261620">
    <property type="component" value="Unplaced"/>
</dbReference>
<dbReference type="AlphaFoldDB" id="A0A3Q3XI77"/>
<proteinExistence type="inferred from homology"/>
<feature type="compositionally biased region" description="Basic and acidic residues" evidence="3">
    <location>
        <begin position="119"/>
        <end position="134"/>
    </location>
</feature>
<reference evidence="5" key="2">
    <citation type="submission" date="2025-09" db="UniProtKB">
        <authorList>
            <consortium name="Ensembl"/>
        </authorList>
    </citation>
    <scope>IDENTIFICATION</scope>
</reference>
<organism evidence="5 6">
    <name type="scientific">Mola mola</name>
    <name type="common">Ocean sunfish</name>
    <name type="synonym">Tetraodon mola</name>
    <dbReference type="NCBI Taxonomy" id="94237"/>
    <lineage>
        <taxon>Eukaryota</taxon>
        <taxon>Metazoa</taxon>
        <taxon>Chordata</taxon>
        <taxon>Craniata</taxon>
        <taxon>Vertebrata</taxon>
        <taxon>Euteleostomi</taxon>
        <taxon>Actinopterygii</taxon>
        <taxon>Neopterygii</taxon>
        <taxon>Teleostei</taxon>
        <taxon>Neoteleostei</taxon>
        <taxon>Acanthomorphata</taxon>
        <taxon>Eupercaria</taxon>
        <taxon>Tetraodontiformes</taxon>
        <taxon>Molidae</taxon>
        <taxon>Mola</taxon>
    </lineage>
</organism>
<comment type="similarity">
    <text evidence="1">Belongs to the CDI family.</text>
</comment>
<evidence type="ECO:0000313" key="6">
    <source>
        <dbReference type="Proteomes" id="UP000261620"/>
    </source>
</evidence>
<dbReference type="GO" id="GO:0004861">
    <property type="term" value="F:cyclin-dependent protein serine/threonine kinase inhibitor activity"/>
    <property type="evidence" value="ECO:0007669"/>
    <property type="project" value="InterPro"/>
</dbReference>
<protein>
    <recommendedName>
        <fullName evidence="4">Cyclin-dependent kinase inhibitor domain-containing protein</fullName>
    </recommendedName>
</protein>
<dbReference type="GO" id="GO:0006974">
    <property type="term" value="P:DNA damage response"/>
    <property type="evidence" value="ECO:0007669"/>
    <property type="project" value="TreeGrafter"/>
</dbReference>
<dbReference type="GO" id="GO:0000307">
    <property type="term" value="C:cyclin-dependent protein kinase holoenzyme complex"/>
    <property type="evidence" value="ECO:0007669"/>
    <property type="project" value="TreeGrafter"/>
</dbReference>
<evidence type="ECO:0000259" key="4">
    <source>
        <dbReference type="Pfam" id="PF02234"/>
    </source>
</evidence>
<feature type="region of interest" description="Disordered" evidence="3">
    <location>
        <begin position="1"/>
        <end position="22"/>
    </location>
</feature>
<dbReference type="InterPro" id="IPR029841">
    <property type="entry name" value="CDKN1A"/>
</dbReference>